<proteinExistence type="predicted"/>
<name>A0A1G9W8M4_9EURY</name>
<feature type="transmembrane region" description="Helical" evidence="1">
    <location>
        <begin position="6"/>
        <end position="26"/>
    </location>
</feature>
<dbReference type="EMBL" id="FNHL01000003">
    <property type="protein sequence ID" value="SDM80888.1"/>
    <property type="molecule type" value="Genomic_DNA"/>
</dbReference>
<keyword evidence="1" id="KW-0472">Membrane</keyword>
<evidence type="ECO:0000256" key="1">
    <source>
        <dbReference type="SAM" id="Phobius"/>
    </source>
</evidence>
<gene>
    <name evidence="2" type="ORF">SAMN04487949_2660</name>
</gene>
<keyword evidence="1" id="KW-0812">Transmembrane</keyword>
<dbReference type="Proteomes" id="UP000199451">
    <property type="component" value="Unassembled WGS sequence"/>
</dbReference>
<accession>A0A1G9W8M4</accession>
<dbReference type="RefSeq" id="WP_089698111.1">
    <property type="nucleotide sequence ID" value="NZ_FNHL01000003.1"/>
</dbReference>
<evidence type="ECO:0000313" key="2">
    <source>
        <dbReference type="EMBL" id="SDM80888.1"/>
    </source>
</evidence>
<keyword evidence="1" id="KW-1133">Transmembrane helix</keyword>
<dbReference type="AlphaFoldDB" id="A0A1G9W8M4"/>
<organism evidence="2 3">
    <name type="scientific">Halogranum gelatinilyticum</name>
    <dbReference type="NCBI Taxonomy" id="660521"/>
    <lineage>
        <taxon>Archaea</taxon>
        <taxon>Methanobacteriati</taxon>
        <taxon>Methanobacteriota</taxon>
        <taxon>Stenosarchaea group</taxon>
        <taxon>Halobacteria</taxon>
        <taxon>Halobacteriales</taxon>
        <taxon>Haloferacaceae</taxon>
    </lineage>
</organism>
<reference evidence="3" key="1">
    <citation type="submission" date="2016-10" db="EMBL/GenBank/DDBJ databases">
        <authorList>
            <person name="Varghese N."/>
            <person name="Submissions S."/>
        </authorList>
    </citation>
    <scope>NUCLEOTIDE SEQUENCE [LARGE SCALE GENOMIC DNA]</scope>
    <source>
        <strain evidence="3">CGMCC 1.10119</strain>
    </source>
</reference>
<feature type="transmembrane region" description="Helical" evidence="1">
    <location>
        <begin position="67"/>
        <end position="88"/>
    </location>
</feature>
<protein>
    <submittedName>
        <fullName evidence="2">Uncharacterized protein</fullName>
    </submittedName>
</protein>
<sequence>MALPTLPVPLDYVFLVGWPLLLVLAYRRYRRGELPRQQLYALGASAGLATGSSLVERSDSMQRPLDVVLEGTGLFVVFLGLLAAVGWWRRWRGDSDKGP</sequence>
<evidence type="ECO:0000313" key="3">
    <source>
        <dbReference type="Proteomes" id="UP000199451"/>
    </source>
</evidence>
<keyword evidence="3" id="KW-1185">Reference proteome</keyword>